<dbReference type="EMBL" id="CADCWN010000394">
    <property type="protein sequence ID" value="CAA9590237.1"/>
    <property type="molecule type" value="Genomic_DNA"/>
</dbReference>
<proteinExistence type="predicted"/>
<protein>
    <recommendedName>
        <fullName evidence="2">DUF2007 domain-containing protein</fullName>
    </recommendedName>
</protein>
<organism evidence="3">
    <name type="scientific">uncultured Thermomicrobiales bacterium</name>
    <dbReference type="NCBI Taxonomy" id="1645740"/>
    <lineage>
        <taxon>Bacteria</taxon>
        <taxon>Pseudomonadati</taxon>
        <taxon>Thermomicrobiota</taxon>
        <taxon>Thermomicrobia</taxon>
        <taxon>Thermomicrobiales</taxon>
        <taxon>environmental samples</taxon>
    </lineage>
</organism>
<sequence>MSERDQGGQLTRIASAPNAVIAEMWKELLGNEGIPALIRMAGPLTGYVTFASAHDLLVLASDAEEARELLAAFNENAGDFVADDEAAEGDWSRPEDPREDREPG</sequence>
<accession>A0A6J4VW77</accession>
<feature type="region of interest" description="Disordered" evidence="1">
    <location>
        <begin position="80"/>
        <end position="104"/>
    </location>
</feature>
<evidence type="ECO:0000259" key="2">
    <source>
        <dbReference type="Pfam" id="PF09413"/>
    </source>
</evidence>
<gene>
    <name evidence="3" type="ORF">AVDCRST_MAG18-4921</name>
</gene>
<evidence type="ECO:0000313" key="3">
    <source>
        <dbReference type="EMBL" id="CAA9590237.1"/>
    </source>
</evidence>
<feature type="domain" description="DUF2007" evidence="2">
    <location>
        <begin position="13"/>
        <end position="73"/>
    </location>
</feature>
<reference evidence="3" key="1">
    <citation type="submission" date="2020-02" db="EMBL/GenBank/DDBJ databases">
        <authorList>
            <person name="Meier V. D."/>
        </authorList>
    </citation>
    <scope>NUCLEOTIDE SEQUENCE</scope>
    <source>
        <strain evidence="3">AVDCRST_MAG18</strain>
    </source>
</reference>
<dbReference type="AlphaFoldDB" id="A0A6J4VW77"/>
<dbReference type="Pfam" id="PF09413">
    <property type="entry name" value="DUF2007"/>
    <property type="match status" value="1"/>
</dbReference>
<dbReference type="InterPro" id="IPR018551">
    <property type="entry name" value="DUF2007"/>
</dbReference>
<evidence type="ECO:0000256" key="1">
    <source>
        <dbReference type="SAM" id="MobiDB-lite"/>
    </source>
</evidence>
<feature type="compositionally biased region" description="Basic and acidic residues" evidence="1">
    <location>
        <begin position="90"/>
        <end position="104"/>
    </location>
</feature>
<name>A0A6J4VW77_9BACT</name>